<gene>
    <name evidence="2" type="primary">LOC115978060</name>
</gene>
<dbReference type="EnsemblPlants" id="QL02p055573:mrna">
    <property type="protein sequence ID" value="QL02p055573:mrna"/>
    <property type="gene ID" value="QL02p055573"/>
</dbReference>
<dbReference type="AlphaFoldDB" id="A0A7N2KWX2"/>
<accession>A0A7N2KWX2</accession>
<dbReference type="InParanoid" id="A0A7N2KWX2"/>
<sequence length="216" mass="25361">MMANEDYEKVFFSDYDDFISKYEDEDEDGEPDIGPGFEWSSDPLLKVKLSHPSKIPRPSPSPTPIPTPPPTIDSNLQPQPQIIELDPFHVPKWFSETEISEEERYECSVYGEMLLDRYNQVKGTDFEFVRLVKMKLFLAAGVSFKIQFEAKPRAAAEYTLKTFEAFVFKDAVYHKVWPQSCRLVSPNRDSVYDEEYRHPNDEEYRHPLRPICTYEW</sequence>
<proteinExistence type="predicted"/>
<dbReference type="GeneID" id="115978060"/>
<feature type="compositionally biased region" description="Pro residues" evidence="1">
    <location>
        <begin position="55"/>
        <end position="71"/>
    </location>
</feature>
<dbReference type="OrthoDB" id="1102427at2759"/>
<dbReference type="RefSeq" id="XP_030955946.1">
    <property type="nucleotide sequence ID" value="XM_031100086.1"/>
</dbReference>
<dbReference type="KEGG" id="qlo:115978060"/>
<evidence type="ECO:0008006" key="4">
    <source>
        <dbReference type="Google" id="ProtNLM"/>
    </source>
</evidence>
<keyword evidence="3" id="KW-1185">Reference proteome</keyword>
<reference evidence="3" key="1">
    <citation type="journal article" date="2016" name="G3 (Bethesda)">
        <title>First Draft Assembly and Annotation of the Genome of a California Endemic Oak Quercus lobata Nee (Fagaceae).</title>
        <authorList>
            <person name="Sork V.L."/>
            <person name="Fitz-Gibbon S.T."/>
            <person name="Puiu D."/>
            <person name="Crepeau M."/>
            <person name="Gugger P.F."/>
            <person name="Sherman R."/>
            <person name="Stevens K."/>
            <person name="Langley C.H."/>
            <person name="Pellegrini M."/>
            <person name="Salzberg S.L."/>
        </authorList>
    </citation>
    <scope>NUCLEOTIDE SEQUENCE [LARGE SCALE GENOMIC DNA]</scope>
    <source>
        <strain evidence="3">cv. SW786</strain>
    </source>
</reference>
<feature type="region of interest" description="Disordered" evidence="1">
    <location>
        <begin position="21"/>
        <end position="71"/>
    </location>
</feature>
<dbReference type="Gramene" id="QL02p055573:mrna">
    <property type="protein sequence ID" value="QL02p055573:mrna"/>
    <property type="gene ID" value="QL02p055573"/>
</dbReference>
<dbReference type="Proteomes" id="UP000594261">
    <property type="component" value="Chromosome 2"/>
</dbReference>
<protein>
    <recommendedName>
        <fullName evidence="4">Cystatin domain-containing protein</fullName>
    </recommendedName>
</protein>
<reference evidence="2" key="2">
    <citation type="submission" date="2021-01" db="UniProtKB">
        <authorList>
            <consortium name="EnsemblPlants"/>
        </authorList>
    </citation>
    <scope>IDENTIFICATION</scope>
</reference>
<evidence type="ECO:0000313" key="3">
    <source>
        <dbReference type="Proteomes" id="UP000594261"/>
    </source>
</evidence>
<evidence type="ECO:0000313" key="2">
    <source>
        <dbReference type="EnsemblPlants" id="QL02p055573:mrna"/>
    </source>
</evidence>
<name>A0A7N2KWX2_QUELO</name>
<organism evidence="2 3">
    <name type="scientific">Quercus lobata</name>
    <name type="common">Valley oak</name>
    <dbReference type="NCBI Taxonomy" id="97700"/>
    <lineage>
        <taxon>Eukaryota</taxon>
        <taxon>Viridiplantae</taxon>
        <taxon>Streptophyta</taxon>
        <taxon>Embryophyta</taxon>
        <taxon>Tracheophyta</taxon>
        <taxon>Spermatophyta</taxon>
        <taxon>Magnoliopsida</taxon>
        <taxon>eudicotyledons</taxon>
        <taxon>Gunneridae</taxon>
        <taxon>Pentapetalae</taxon>
        <taxon>rosids</taxon>
        <taxon>fabids</taxon>
        <taxon>Fagales</taxon>
        <taxon>Fagaceae</taxon>
        <taxon>Quercus</taxon>
    </lineage>
</organism>
<evidence type="ECO:0000256" key="1">
    <source>
        <dbReference type="SAM" id="MobiDB-lite"/>
    </source>
</evidence>